<dbReference type="Proteomes" id="UP000002430">
    <property type="component" value="Chromosome"/>
</dbReference>
<keyword evidence="1" id="KW-0175">Coiled coil</keyword>
<feature type="coiled-coil region" evidence="1">
    <location>
        <begin position="516"/>
        <end position="543"/>
    </location>
</feature>
<evidence type="ECO:0000313" key="5">
    <source>
        <dbReference type="Proteomes" id="UP000002430"/>
    </source>
</evidence>
<feature type="coiled-coil region" evidence="1">
    <location>
        <begin position="703"/>
        <end position="754"/>
    </location>
</feature>
<evidence type="ECO:0000259" key="3">
    <source>
        <dbReference type="Pfam" id="PF13514"/>
    </source>
</evidence>
<organism evidence="4 5">
    <name type="scientific">Lawsonia intracellularis (strain PHE/MN1-00)</name>
    <dbReference type="NCBI Taxonomy" id="363253"/>
    <lineage>
        <taxon>Bacteria</taxon>
        <taxon>Pseudomonadati</taxon>
        <taxon>Thermodesulfobacteriota</taxon>
        <taxon>Desulfovibrionia</taxon>
        <taxon>Desulfovibrionales</taxon>
        <taxon>Desulfovibrionaceae</taxon>
        <taxon>Lawsonia</taxon>
    </lineage>
</organism>
<dbReference type="RefSeq" id="WP_011526669.1">
    <property type="nucleotide sequence ID" value="NC_008011.1"/>
</dbReference>
<dbReference type="InterPro" id="IPR038734">
    <property type="entry name" value="YhaN_AAA"/>
</dbReference>
<keyword evidence="2" id="KW-1133">Transmembrane helix</keyword>
<feature type="transmembrane region" description="Helical" evidence="2">
    <location>
        <begin position="627"/>
        <end position="648"/>
    </location>
</feature>
<dbReference type="SUPFAM" id="SSF52540">
    <property type="entry name" value="P-loop containing nucleoside triphosphate hydrolases"/>
    <property type="match status" value="1"/>
</dbReference>
<keyword evidence="2" id="KW-0472">Membrane</keyword>
<dbReference type="InterPro" id="IPR027417">
    <property type="entry name" value="P-loop_NTPase"/>
</dbReference>
<dbReference type="PANTHER" id="PTHR41259:SF1">
    <property type="entry name" value="DOUBLE-STRAND BREAK REPAIR RAD50 ATPASE, PUTATIVE-RELATED"/>
    <property type="match status" value="1"/>
</dbReference>
<dbReference type="eggNOG" id="COG4717">
    <property type="taxonomic scope" value="Bacteria"/>
</dbReference>
<evidence type="ECO:0000256" key="2">
    <source>
        <dbReference type="SAM" id="Phobius"/>
    </source>
</evidence>
<dbReference type="HOGENOM" id="CLU_006135_0_1_7"/>
<reference evidence="4 5" key="1">
    <citation type="submission" date="2005-11" db="EMBL/GenBank/DDBJ databases">
        <title>The complete genome sequence of Lawsonia intracellularis: the causative agent of proliferative enteropathy.</title>
        <authorList>
            <person name="Kaur K."/>
            <person name="Zhang Q."/>
            <person name="Beckler D."/>
            <person name="Munir S."/>
            <person name="Li L."/>
            <person name="Kinsley K."/>
            <person name="Herron L."/>
            <person name="Peterson A."/>
            <person name="May B."/>
            <person name="Singh S."/>
            <person name="Gebhart C."/>
            <person name="Kapur V."/>
        </authorList>
    </citation>
    <scope>NUCLEOTIDE SEQUENCE [LARGE SCALE GENOMIC DNA]</scope>
    <source>
        <strain evidence="4 5">PHE/MN1-00</strain>
    </source>
</reference>
<dbReference type="PANTHER" id="PTHR41259">
    <property type="entry name" value="DOUBLE-STRAND BREAK REPAIR RAD50 ATPASE, PUTATIVE-RELATED"/>
    <property type="match status" value="1"/>
</dbReference>
<dbReference type="Pfam" id="PF13514">
    <property type="entry name" value="AAA_27"/>
    <property type="match status" value="1"/>
</dbReference>
<name>Q1MQT7_LAWIP</name>
<evidence type="ECO:0000313" key="4">
    <source>
        <dbReference type="EMBL" id="CAJ54640.1"/>
    </source>
</evidence>
<proteinExistence type="predicted"/>
<feature type="domain" description="YhaN AAA" evidence="3">
    <location>
        <begin position="1"/>
        <end position="201"/>
    </location>
</feature>
<gene>
    <name evidence="4" type="ordered locus">LI0586</name>
</gene>
<sequence length="1320" mass="152886">MRIHSFHIDSFGFFHNQTISNLSPKFSIFLGNNEAGKSTLLDFFRLTLMGYPQRKNNRIKNYLNGHGLQGGSLVLDTNYGNIHITRRPNKGPVIIDQHGTPIDITLWERLLSGITPEVYTNIYGFSLSELQSFETLSTDNIRNALYGASFGTGLQSPSEVIKSLDNTMNELFKPKGSTQPIAEHLHDWEEINKQLIEAEKEAANYDNYALELKKITLNLESLHSKSKELEQQQYHLKKRLDIWHQWEEWRLIQTRLEHLPPISASFPQDGAARMERALEKKEHAAREVTLARTRLNNTLNKIQQCHINHDILCIHKELQTIAEHKSTYKTALIDIPALEAKLQQTKESLNQELLILGKNWSIEKINKIDRSISVREKLERLSVEIELTKEAYDAAATAYNNICEELEVAKQEEIEKQKIYESLPSLQTVLSDTNKDILSRMLIQIEEAERYLPEKKSRYNSLYEDFKNLLTQFHLHPKYNKIETLLKLLNEQNSAIEMVNTIQEKALEEIQANNLLTQTKQKVDQLKLHSKQIEEQIQQLGDVDTKDIVSIYSQINTLRTLLHIFSTEKIRAEEIEDYYQLQVANNNFNNKSSRSIVIGILSSLIGCGIFSIQHLMNSNILPISQNIIILLPLWSGYFFLSSGIVIILKKLFYNYLPLTKNSTITKQLHTRHEKALSKCTELQNKIYTICNELRIETPSLENIEKLNYQIEQKKELYDKKEHLKQEHNKYQKEIESLYQQIDVAKKEHEQKLADVILAKNTWYEYVLEFGIQFVPKPEQVTAFFARVETACNLWSTIELLNNDIAELESYYKNFKNFVNQTLGEYLSSIDCDSIPALINAVKDILTSHQDDELNNSYTQALEDLQLAQAHTKYLIDYLQKLKIQYEHSKTKYDKTCSAWSNNLSNLMLDPNLAPDAIKNMFKQMDHIALLNQEMIKIQNKLEHQQNEKNAFVLPLKHLCQQLGYTPNSDDWITVLDQLLKDATNATLISNEKKTLEEQKSEYENEVKYTQLILDDANQSVYRLLQLANVDDTETFFQHDIIKQKQEELYKQQEEIEAILRLAAKDISSYKSYPDFNMFLQSFSEIEKKDLEVELNEVSSRLIDNKKSIDNFSNQARTLEIRLENLISSDTLYQMKVKQASIVHSMQNIAKKWSCYALAKQLLIEAKSHFEQERQPEIIRIASHIFSTITGGKWIGINSSLEEMSLSILPPHGEPIKPELLSRGTQEQLYLALRLAHIHNHAIQASPLPIIMDDILVNFDPERAKHTISTFVELTNSSQELHMGHQLLFFTCHPHIAKQLLETIPESNLYYIENKKITLAS</sequence>
<keyword evidence="5" id="KW-1185">Reference proteome</keyword>
<dbReference type="EMBL" id="AM180252">
    <property type="protein sequence ID" value="CAJ54640.1"/>
    <property type="molecule type" value="Genomic_DNA"/>
</dbReference>
<protein>
    <submittedName>
        <fullName evidence="4">Uncharacterized conserved protein</fullName>
    </submittedName>
</protein>
<dbReference type="Gene3D" id="3.40.50.300">
    <property type="entry name" value="P-loop containing nucleotide triphosphate hydrolases"/>
    <property type="match status" value="2"/>
</dbReference>
<feature type="transmembrane region" description="Helical" evidence="2">
    <location>
        <begin position="596"/>
        <end position="615"/>
    </location>
</feature>
<dbReference type="OrthoDB" id="9764467at2"/>
<evidence type="ECO:0000256" key="1">
    <source>
        <dbReference type="SAM" id="Coils"/>
    </source>
</evidence>
<dbReference type="KEGG" id="lip:LI0586"/>
<dbReference type="STRING" id="363253.LI0586"/>
<keyword evidence="2" id="KW-0812">Transmembrane</keyword>
<feature type="coiled-coil region" evidence="1">
    <location>
        <begin position="985"/>
        <end position="1012"/>
    </location>
</feature>
<accession>Q1MQT7</accession>
<dbReference type="eggNOG" id="COG0419">
    <property type="taxonomic scope" value="Bacteria"/>
</dbReference>